<evidence type="ECO:0000256" key="10">
    <source>
        <dbReference type="ARBA" id="ARBA00042705"/>
    </source>
</evidence>
<dbReference type="FunFam" id="1.20.960.10:FF:000002">
    <property type="entry name" value="Mitochondrial import receptor subunit TOM20"/>
    <property type="match status" value="1"/>
</dbReference>
<comment type="caution">
    <text evidence="15">The sequence shown here is derived from an EMBL/GenBank/DDBJ whole genome shotgun (WGS) entry which is preliminary data.</text>
</comment>
<comment type="similarity">
    <text evidence="2 14">Belongs to the Tom20 family.</text>
</comment>
<dbReference type="GO" id="GO:0030943">
    <property type="term" value="F:mitochondrion targeting sequence binding"/>
    <property type="evidence" value="ECO:0007669"/>
    <property type="project" value="TreeGrafter"/>
</dbReference>
<keyword evidence="8 14" id="KW-0496">Mitochondrion</keyword>
<evidence type="ECO:0000256" key="11">
    <source>
        <dbReference type="ARBA" id="ARBA00068548"/>
    </source>
</evidence>
<keyword evidence="3" id="KW-0813">Transport</keyword>
<evidence type="ECO:0000313" key="15">
    <source>
        <dbReference type="EMBL" id="KAK1750975.1"/>
    </source>
</evidence>
<keyword evidence="16" id="KW-1185">Reference proteome</keyword>
<dbReference type="InterPro" id="IPR002056">
    <property type="entry name" value="MAS20"/>
</dbReference>
<keyword evidence="15" id="KW-0675">Receptor</keyword>
<accession>A0AAJ0F7A2</accession>
<dbReference type="SUPFAM" id="SSF47157">
    <property type="entry name" value="Mitochondrial import receptor subunit Tom20"/>
    <property type="match status" value="1"/>
</dbReference>
<dbReference type="GO" id="GO:0008320">
    <property type="term" value="F:protein transmembrane transporter activity"/>
    <property type="evidence" value="ECO:0007669"/>
    <property type="project" value="TreeGrafter"/>
</dbReference>
<comment type="subcellular location">
    <subcellularLocation>
        <location evidence="1">Mitochondrion outer membrane</location>
        <topology evidence="1">Single-pass membrane protein</topology>
    </subcellularLocation>
</comment>
<dbReference type="AlphaFoldDB" id="A0AAJ0F7A2"/>
<evidence type="ECO:0000256" key="13">
    <source>
        <dbReference type="ARBA" id="ARBA00080405"/>
    </source>
</evidence>
<evidence type="ECO:0000256" key="3">
    <source>
        <dbReference type="ARBA" id="ARBA00022448"/>
    </source>
</evidence>
<organism evidence="15 16">
    <name type="scientific">Echria macrotheca</name>
    <dbReference type="NCBI Taxonomy" id="438768"/>
    <lineage>
        <taxon>Eukaryota</taxon>
        <taxon>Fungi</taxon>
        <taxon>Dikarya</taxon>
        <taxon>Ascomycota</taxon>
        <taxon>Pezizomycotina</taxon>
        <taxon>Sordariomycetes</taxon>
        <taxon>Sordariomycetidae</taxon>
        <taxon>Sordariales</taxon>
        <taxon>Schizotheciaceae</taxon>
        <taxon>Echria</taxon>
    </lineage>
</organism>
<evidence type="ECO:0000256" key="12">
    <source>
        <dbReference type="ARBA" id="ARBA00073975"/>
    </source>
</evidence>
<dbReference type="GO" id="GO:0005742">
    <property type="term" value="C:mitochondrial outer membrane translocase complex"/>
    <property type="evidence" value="ECO:0007669"/>
    <property type="project" value="UniProtKB-UniRule"/>
</dbReference>
<dbReference type="PANTHER" id="PTHR12430">
    <property type="entry name" value="MITOCHONDRIAL IMPORT RECEPTOR SUBUNIT TOM20"/>
    <property type="match status" value="1"/>
</dbReference>
<evidence type="ECO:0000256" key="1">
    <source>
        <dbReference type="ARBA" id="ARBA00004572"/>
    </source>
</evidence>
<dbReference type="EMBL" id="MU839844">
    <property type="protein sequence ID" value="KAK1750975.1"/>
    <property type="molecule type" value="Genomic_DNA"/>
</dbReference>
<name>A0AAJ0F7A2_9PEZI</name>
<keyword evidence="7" id="KW-1133">Transmembrane helix</keyword>
<dbReference type="InterPro" id="IPR023392">
    <property type="entry name" value="Tom20_dom_sf"/>
</dbReference>
<evidence type="ECO:0000256" key="9">
    <source>
        <dbReference type="ARBA" id="ARBA00023136"/>
    </source>
</evidence>
<dbReference type="PIRSF" id="PIRSF037707">
    <property type="entry name" value="MAS20_rcpt"/>
    <property type="match status" value="1"/>
</dbReference>
<keyword evidence="5 14" id="KW-1000">Mitochondrion outer membrane</keyword>
<keyword evidence="6" id="KW-0653">Protein transport</keyword>
<evidence type="ECO:0000256" key="14">
    <source>
        <dbReference type="PIRNR" id="PIRNR037707"/>
    </source>
</evidence>
<dbReference type="GO" id="GO:0016031">
    <property type="term" value="P:tRNA import into mitochondrion"/>
    <property type="evidence" value="ECO:0007669"/>
    <property type="project" value="TreeGrafter"/>
</dbReference>
<reference evidence="15" key="1">
    <citation type="submission" date="2023-06" db="EMBL/GenBank/DDBJ databases">
        <title>Genome-scale phylogeny and comparative genomics of the fungal order Sordariales.</title>
        <authorList>
            <consortium name="Lawrence Berkeley National Laboratory"/>
            <person name="Hensen N."/>
            <person name="Bonometti L."/>
            <person name="Westerberg I."/>
            <person name="Brannstrom I.O."/>
            <person name="Guillou S."/>
            <person name="Cros-Aarteil S."/>
            <person name="Calhoun S."/>
            <person name="Haridas S."/>
            <person name="Kuo A."/>
            <person name="Mondo S."/>
            <person name="Pangilinan J."/>
            <person name="Riley R."/>
            <person name="Labutti K."/>
            <person name="Andreopoulos B."/>
            <person name="Lipzen A."/>
            <person name="Chen C."/>
            <person name="Yanf M."/>
            <person name="Daum C."/>
            <person name="Ng V."/>
            <person name="Clum A."/>
            <person name="Steindorff A."/>
            <person name="Ohm R."/>
            <person name="Martin F."/>
            <person name="Silar P."/>
            <person name="Natvig D."/>
            <person name="Lalanne C."/>
            <person name="Gautier V."/>
            <person name="Ament-Velasquez S.L."/>
            <person name="Kruys A."/>
            <person name="Hutchinson M.I."/>
            <person name="Powell A.J."/>
            <person name="Barry K."/>
            <person name="Miller A.N."/>
            <person name="Grigoriev I.V."/>
            <person name="Debuchy R."/>
            <person name="Gladieux P."/>
            <person name="Thoren M.H."/>
            <person name="Johannesson H."/>
        </authorList>
    </citation>
    <scope>NUCLEOTIDE SEQUENCE</scope>
    <source>
        <strain evidence="15">PSN4</strain>
    </source>
</reference>
<evidence type="ECO:0000256" key="8">
    <source>
        <dbReference type="ARBA" id="ARBA00023128"/>
    </source>
</evidence>
<sequence>MSQQSTTTIVTAAIAAVATGALAYAVYFDYRRRTDPNFRRQLRRNEKKQARVSKEQAEAQHQAQRQYIKKLVDEAKDEGFPVSSDEKESYFLEQVQAGEQLGADPSKVVDAALAFYKALKVYPTPNDLINIYDKTVSKPILDVLAEMIAYDGTIKLTTSYTTPGQPDVAELMREMGMAAGVSLD</sequence>
<evidence type="ECO:0000313" key="16">
    <source>
        <dbReference type="Proteomes" id="UP001239445"/>
    </source>
</evidence>
<proteinExistence type="inferred from homology"/>
<dbReference type="NCBIfam" id="TIGR00985">
    <property type="entry name" value="3a0801s04tom"/>
    <property type="match status" value="1"/>
</dbReference>
<keyword evidence="4" id="KW-0812">Transmembrane</keyword>
<dbReference type="GO" id="GO:0006886">
    <property type="term" value="P:intracellular protein transport"/>
    <property type="evidence" value="ECO:0007669"/>
    <property type="project" value="InterPro"/>
</dbReference>
<dbReference type="PRINTS" id="PR00351">
    <property type="entry name" value="OM20RECEPTOR"/>
</dbReference>
<dbReference type="Proteomes" id="UP001239445">
    <property type="component" value="Unassembled WGS sequence"/>
</dbReference>
<evidence type="ECO:0000256" key="6">
    <source>
        <dbReference type="ARBA" id="ARBA00022927"/>
    </source>
</evidence>
<gene>
    <name evidence="15" type="ORF">QBC47DRAFT_393037</name>
</gene>
<keyword evidence="9 14" id="KW-0472">Membrane</keyword>
<evidence type="ECO:0000256" key="2">
    <source>
        <dbReference type="ARBA" id="ARBA00005792"/>
    </source>
</evidence>
<dbReference type="Gene3D" id="1.20.960.10">
    <property type="entry name" value="Mitochondrial outer membrane translocase complex, subunit Tom20 domain"/>
    <property type="match status" value="1"/>
</dbReference>
<evidence type="ECO:0000256" key="5">
    <source>
        <dbReference type="ARBA" id="ARBA00022787"/>
    </source>
</evidence>
<protein>
    <recommendedName>
        <fullName evidence="11">Mitochondrial import receptor subunit TOM20</fullName>
    </recommendedName>
    <alternativeName>
        <fullName evidence="10">Mitochondrial 20 kDa outer membrane protein</fullName>
    </alternativeName>
    <alternativeName>
        <fullName evidence="12">Mitochondrial import receptor subunit tom20</fullName>
    </alternativeName>
    <alternativeName>
        <fullName evidence="13">Translocase of outer membrane 20 kDa subunit</fullName>
    </alternativeName>
</protein>
<evidence type="ECO:0000256" key="4">
    <source>
        <dbReference type="ARBA" id="ARBA00022692"/>
    </source>
</evidence>
<evidence type="ECO:0000256" key="7">
    <source>
        <dbReference type="ARBA" id="ARBA00022989"/>
    </source>
</evidence>
<dbReference type="GO" id="GO:0006605">
    <property type="term" value="P:protein targeting"/>
    <property type="evidence" value="ECO:0007669"/>
    <property type="project" value="InterPro"/>
</dbReference>
<dbReference type="PANTHER" id="PTHR12430:SF0">
    <property type="entry name" value="TRANSLOCASE OF OUTER MITOCHONDRIAL MEMBRANE 20"/>
    <property type="match status" value="1"/>
</dbReference>
<dbReference type="GO" id="GO:0030150">
    <property type="term" value="P:protein import into mitochondrial matrix"/>
    <property type="evidence" value="ECO:0007669"/>
    <property type="project" value="TreeGrafter"/>
</dbReference>
<dbReference type="Pfam" id="PF02064">
    <property type="entry name" value="MAS20"/>
    <property type="match status" value="1"/>
</dbReference>